<organism evidence="2 3">
    <name type="scientific">Papaver nudicaule</name>
    <name type="common">Iceland poppy</name>
    <dbReference type="NCBI Taxonomy" id="74823"/>
    <lineage>
        <taxon>Eukaryota</taxon>
        <taxon>Viridiplantae</taxon>
        <taxon>Streptophyta</taxon>
        <taxon>Embryophyta</taxon>
        <taxon>Tracheophyta</taxon>
        <taxon>Spermatophyta</taxon>
        <taxon>Magnoliopsida</taxon>
        <taxon>Ranunculales</taxon>
        <taxon>Papaveraceae</taxon>
        <taxon>Papaveroideae</taxon>
        <taxon>Papaver</taxon>
    </lineage>
</organism>
<keyword evidence="3" id="KW-1185">Reference proteome</keyword>
<proteinExistence type="predicted"/>
<dbReference type="PROSITE" id="PS50191">
    <property type="entry name" value="CRAL_TRIO"/>
    <property type="match status" value="1"/>
</dbReference>
<dbReference type="PANTHER" id="PTHR46277">
    <property type="entry name" value="OS03G0850700 PROTEIN"/>
    <property type="match status" value="1"/>
</dbReference>
<dbReference type="CDD" id="cd00170">
    <property type="entry name" value="SEC14"/>
    <property type="match status" value="1"/>
</dbReference>
<reference evidence="2" key="1">
    <citation type="submission" date="2022-03" db="EMBL/GenBank/DDBJ databases">
        <title>A functionally conserved STORR gene fusion in Papaver species that diverged 16.8 million years ago.</title>
        <authorList>
            <person name="Catania T."/>
        </authorList>
    </citation>
    <scope>NUCLEOTIDE SEQUENCE</scope>
    <source>
        <strain evidence="2">S-191538</strain>
    </source>
</reference>
<evidence type="ECO:0000259" key="1">
    <source>
        <dbReference type="PROSITE" id="PS50191"/>
    </source>
</evidence>
<dbReference type="Pfam" id="PF00650">
    <property type="entry name" value="CRAL_TRIO"/>
    <property type="match status" value="1"/>
</dbReference>
<name>A0AA42AUM2_PAPNU</name>
<dbReference type="EMBL" id="JAJJMA010224835">
    <property type="protein sequence ID" value="MCL7041549.1"/>
    <property type="molecule type" value="Genomic_DNA"/>
</dbReference>
<comment type="caution">
    <text evidence="2">The sequence shown here is derived from an EMBL/GenBank/DDBJ whole genome shotgun (WGS) entry which is preliminary data.</text>
</comment>
<dbReference type="Gene3D" id="3.40.525.10">
    <property type="entry name" value="CRAL-TRIO lipid binding domain"/>
    <property type="match status" value="1"/>
</dbReference>
<evidence type="ECO:0000313" key="2">
    <source>
        <dbReference type="EMBL" id="MCL7041549.1"/>
    </source>
</evidence>
<sequence>MAAWKLIYPFIDNNTKKKFVFVDNKRLKSTLLQEINEDQLPEVYGGNKPLLPIEES</sequence>
<accession>A0AA42AUM2</accession>
<dbReference type="InterPro" id="IPR036865">
    <property type="entry name" value="CRAL-TRIO_dom_sf"/>
</dbReference>
<dbReference type="PANTHER" id="PTHR46277:SF3">
    <property type="entry name" value="BINDING PROTEIN, PUTATIVE-RELATED"/>
    <property type="match status" value="1"/>
</dbReference>
<protein>
    <recommendedName>
        <fullName evidence="1">CRAL-TRIO domain-containing protein</fullName>
    </recommendedName>
</protein>
<feature type="domain" description="CRAL-TRIO" evidence="1">
    <location>
        <begin position="1"/>
        <end position="52"/>
    </location>
</feature>
<dbReference type="Proteomes" id="UP001177140">
    <property type="component" value="Unassembled WGS sequence"/>
</dbReference>
<evidence type="ECO:0000313" key="3">
    <source>
        <dbReference type="Proteomes" id="UP001177140"/>
    </source>
</evidence>
<dbReference type="SUPFAM" id="SSF52087">
    <property type="entry name" value="CRAL/TRIO domain"/>
    <property type="match status" value="1"/>
</dbReference>
<dbReference type="InterPro" id="IPR001251">
    <property type="entry name" value="CRAL-TRIO_dom"/>
</dbReference>
<dbReference type="AlphaFoldDB" id="A0AA42AUM2"/>
<gene>
    <name evidence="2" type="ORF">MKW94_000914</name>
</gene>